<gene>
    <name evidence="1" type="ORF">PFISCL1PPCAC_1118</name>
    <name evidence="2" type="ORF">PFISCL1PPCAC_1124</name>
</gene>
<reference evidence="1" key="1">
    <citation type="submission" date="2023-10" db="EMBL/GenBank/DDBJ databases">
        <title>Genome assembly of Pristionchus species.</title>
        <authorList>
            <person name="Yoshida K."/>
            <person name="Sommer R.J."/>
        </authorList>
    </citation>
    <scope>NUCLEOTIDE SEQUENCE</scope>
    <source>
        <strain evidence="1">RS5133</strain>
    </source>
</reference>
<evidence type="ECO:0000313" key="3">
    <source>
        <dbReference type="Proteomes" id="UP001432322"/>
    </source>
</evidence>
<dbReference type="AlphaFoldDB" id="A0AAV5URN2"/>
<dbReference type="EMBL" id="BTSY01000001">
    <property type="protein sequence ID" value="GMT09821.1"/>
    <property type="molecule type" value="Genomic_DNA"/>
</dbReference>
<dbReference type="EMBL" id="BTSY01000001">
    <property type="protein sequence ID" value="GMT09827.1"/>
    <property type="molecule type" value="Genomic_DNA"/>
</dbReference>
<accession>A0AAV5URN2</accession>
<feature type="non-terminal residue" evidence="1">
    <location>
        <position position="1"/>
    </location>
</feature>
<dbReference type="Proteomes" id="UP001432322">
    <property type="component" value="Unassembled WGS sequence"/>
</dbReference>
<sequence>KLIKTPIITPTGRVDFVRVPYYHSLIDWNHQQTSIISLTHYSSVVNFDIWKLLLVHAFDASDVIDTDSGHVMTVKFPTRSAASSAAILLSMCFFYGTQVEITR</sequence>
<proteinExistence type="predicted"/>
<evidence type="ECO:0000313" key="1">
    <source>
        <dbReference type="EMBL" id="GMT09821.1"/>
    </source>
</evidence>
<organism evidence="1 3">
    <name type="scientific">Pristionchus fissidentatus</name>
    <dbReference type="NCBI Taxonomy" id="1538716"/>
    <lineage>
        <taxon>Eukaryota</taxon>
        <taxon>Metazoa</taxon>
        <taxon>Ecdysozoa</taxon>
        <taxon>Nematoda</taxon>
        <taxon>Chromadorea</taxon>
        <taxon>Rhabditida</taxon>
        <taxon>Rhabditina</taxon>
        <taxon>Diplogasteromorpha</taxon>
        <taxon>Diplogasteroidea</taxon>
        <taxon>Neodiplogasteridae</taxon>
        <taxon>Pristionchus</taxon>
    </lineage>
</organism>
<feature type="non-terminal residue" evidence="1">
    <location>
        <position position="103"/>
    </location>
</feature>
<evidence type="ECO:0000313" key="2">
    <source>
        <dbReference type="EMBL" id="GMT09827.1"/>
    </source>
</evidence>
<protein>
    <submittedName>
        <fullName evidence="1">Uncharacterized protein</fullName>
    </submittedName>
</protein>
<keyword evidence="3" id="KW-1185">Reference proteome</keyword>
<name>A0AAV5URN2_9BILA</name>
<comment type="caution">
    <text evidence="1">The sequence shown here is derived from an EMBL/GenBank/DDBJ whole genome shotgun (WGS) entry which is preliminary data.</text>
</comment>